<sequence length="211" mass="23470">MYRPKNSAIDDQNVLSAAVDQIGFGALVTFHEGAFETSYLPVVIKQTQTEFIIEAHCARANTHWKIADKGTSMFMFQGPHAYVSAGHYATKSETGKVVPTWNYIVVHAHGTLQAMKDPNWLVAHLDELTAKNEEGRAEPWQVSDAPVAYIAALKRGIVGLRFRVNKFEGRWKLEQATPAKDRASLVQGLSNEGDMARDLAEALHYFPQAED</sequence>
<dbReference type="SUPFAM" id="SSF50475">
    <property type="entry name" value="FMN-binding split barrel"/>
    <property type="match status" value="1"/>
</dbReference>
<name>A0A3N4VB26_9RHOB</name>
<dbReference type="OrthoDB" id="9794948at2"/>
<reference evidence="1 2" key="1">
    <citation type="submission" date="2018-11" db="EMBL/GenBank/DDBJ databases">
        <title>Genomic Encyclopedia of Type Strains, Phase IV (KMG-IV): sequencing the most valuable type-strain genomes for metagenomic binning, comparative biology and taxonomic classification.</title>
        <authorList>
            <person name="Goeker M."/>
        </authorList>
    </citation>
    <scope>NUCLEOTIDE SEQUENCE [LARGE SCALE GENOMIC DNA]</scope>
    <source>
        <strain evidence="1 2">DSM 104731</strain>
    </source>
</reference>
<dbReference type="InterPro" id="IPR012349">
    <property type="entry name" value="Split_barrel_FMN-bd"/>
</dbReference>
<dbReference type="RefSeq" id="WP_123791276.1">
    <property type="nucleotide sequence ID" value="NZ_RKQK01000001.1"/>
</dbReference>
<dbReference type="PANTHER" id="PTHR35802:SF1">
    <property type="entry name" value="PROTEASE SYNTHASE AND SPORULATION PROTEIN PAI 2"/>
    <property type="match status" value="1"/>
</dbReference>
<dbReference type="InterPro" id="IPR007396">
    <property type="entry name" value="TR_PAI2-type"/>
</dbReference>
<evidence type="ECO:0000313" key="1">
    <source>
        <dbReference type="EMBL" id="RPE71020.1"/>
    </source>
</evidence>
<dbReference type="Gene3D" id="2.30.110.10">
    <property type="entry name" value="Electron Transport, Fmn-binding Protein, Chain A"/>
    <property type="match status" value="1"/>
</dbReference>
<evidence type="ECO:0000313" key="2">
    <source>
        <dbReference type="Proteomes" id="UP000269689"/>
    </source>
</evidence>
<keyword evidence="2" id="KW-1185">Reference proteome</keyword>
<organism evidence="1 2">
    <name type="scientific">Pacificibacter maritimus</name>
    <dbReference type="NCBI Taxonomy" id="762213"/>
    <lineage>
        <taxon>Bacteria</taxon>
        <taxon>Pseudomonadati</taxon>
        <taxon>Pseudomonadota</taxon>
        <taxon>Alphaproteobacteria</taxon>
        <taxon>Rhodobacterales</taxon>
        <taxon>Roseobacteraceae</taxon>
        <taxon>Pacificibacter</taxon>
    </lineage>
</organism>
<comment type="caution">
    <text evidence="1">The sequence shown here is derived from an EMBL/GenBank/DDBJ whole genome shotgun (WGS) entry which is preliminary data.</text>
</comment>
<protein>
    <submittedName>
        <fullName evidence="1">PaiB family negative transcriptional regulator</fullName>
    </submittedName>
</protein>
<proteinExistence type="predicted"/>
<dbReference type="EMBL" id="RKQK01000001">
    <property type="protein sequence ID" value="RPE71020.1"/>
    <property type="molecule type" value="Genomic_DNA"/>
</dbReference>
<dbReference type="PANTHER" id="PTHR35802">
    <property type="entry name" value="PROTEASE SYNTHASE AND SPORULATION PROTEIN PAI 2"/>
    <property type="match status" value="1"/>
</dbReference>
<dbReference type="AlphaFoldDB" id="A0A3N4VB26"/>
<gene>
    <name evidence="1" type="ORF">EDD53_0133</name>
</gene>
<dbReference type="Proteomes" id="UP000269689">
    <property type="component" value="Unassembled WGS sequence"/>
</dbReference>
<dbReference type="PIRSF" id="PIRSF010372">
    <property type="entry name" value="PaiB"/>
    <property type="match status" value="1"/>
</dbReference>
<accession>A0A3N4VB26</accession>
<dbReference type="Pfam" id="PF04299">
    <property type="entry name" value="FMN_bind_2"/>
    <property type="match status" value="1"/>
</dbReference>